<gene>
    <name evidence="1" type="ORF">PAC_03884</name>
</gene>
<dbReference type="AlphaFoldDB" id="A0A1L7WMJ9"/>
<dbReference type="Proteomes" id="UP000184330">
    <property type="component" value="Unassembled WGS sequence"/>
</dbReference>
<sequence length="307" mass="34259">MSEQGSILSPSGTPVASLDWHDVATTLADYTKARRDWGTICEKFYDVVVAPMDCANCDSITGTTQEGEISGIGMKKLQEWLHRWVDRVNMYKKEVEGSYCGQEVSVVQVWLGKHNYRTRTRTRGRFMPKGQIVTESTDYPRKMKWRIHAELFISRQIRIETGQIKQTADEQMPKRGEVVWNAAAVAGEVMECPNERVIKSVEIVTNMATTSISAPSQKTGAESSALIAEKWDISQRPVAKWQIPTKSLRQTVIAAMRVMVGMREEEEWCISGVVAMRVQEIAGTMVAAVGMLPGIVQEKGGRGFGLV</sequence>
<keyword evidence="2" id="KW-1185">Reference proteome</keyword>
<reference evidence="1 2" key="1">
    <citation type="submission" date="2016-03" db="EMBL/GenBank/DDBJ databases">
        <authorList>
            <person name="Ploux O."/>
        </authorList>
    </citation>
    <scope>NUCLEOTIDE SEQUENCE [LARGE SCALE GENOMIC DNA]</scope>
    <source>
        <strain evidence="1 2">UAMH 11012</strain>
    </source>
</reference>
<protein>
    <submittedName>
        <fullName evidence="1">Uncharacterized protein</fullName>
    </submittedName>
</protein>
<evidence type="ECO:0000313" key="2">
    <source>
        <dbReference type="Proteomes" id="UP000184330"/>
    </source>
</evidence>
<accession>A0A1L7WMJ9</accession>
<organism evidence="1 2">
    <name type="scientific">Phialocephala subalpina</name>
    <dbReference type="NCBI Taxonomy" id="576137"/>
    <lineage>
        <taxon>Eukaryota</taxon>
        <taxon>Fungi</taxon>
        <taxon>Dikarya</taxon>
        <taxon>Ascomycota</taxon>
        <taxon>Pezizomycotina</taxon>
        <taxon>Leotiomycetes</taxon>
        <taxon>Helotiales</taxon>
        <taxon>Mollisiaceae</taxon>
        <taxon>Phialocephala</taxon>
        <taxon>Phialocephala fortinii species complex</taxon>
    </lineage>
</organism>
<name>A0A1L7WMJ9_9HELO</name>
<evidence type="ECO:0000313" key="1">
    <source>
        <dbReference type="EMBL" id="CZR54001.1"/>
    </source>
</evidence>
<dbReference type="EMBL" id="FJOG01000004">
    <property type="protein sequence ID" value="CZR54001.1"/>
    <property type="molecule type" value="Genomic_DNA"/>
</dbReference>
<proteinExistence type="predicted"/>